<evidence type="ECO:0000313" key="3">
    <source>
        <dbReference type="Proteomes" id="UP001445335"/>
    </source>
</evidence>
<sequence>MTKRTILVPVDDTADSERAVDWALSNLYQKGDELYFLFVVSGTSFVVLGGDAAETIVEEDKSAEDKVFQDATAAVERRFAPKAAAASAAYKIEIARGLTDNESIGDTVCKRADSLNALAVVMVKHQRSAIKKWFMGSVTNTVAHQCKQPVVVLGH</sequence>
<dbReference type="SUPFAM" id="SSF52402">
    <property type="entry name" value="Adenine nucleotide alpha hydrolases-like"/>
    <property type="match status" value="1"/>
</dbReference>
<dbReference type="InterPro" id="IPR006016">
    <property type="entry name" value="UspA"/>
</dbReference>
<proteinExistence type="predicted"/>
<dbReference type="Proteomes" id="UP001445335">
    <property type="component" value="Unassembled WGS sequence"/>
</dbReference>
<evidence type="ECO:0000259" key="1">
    <source>
        <dbReference type="Pfam" id="PF00582"/>
    </source>
</evidence>
<protein>
    <recommendedName>
        <fullName evidence="1">UspA domain-containing protein</fullName>
    </recommendedName>
</protein>
<dbReference type="Pfam" id="PF00582">
    <property type="entry name" value="Usp"/>
    <property type="match status" value="1"/>
</dbReference>
<dbReference type="Gene3D" id="3.40.50.620">
    <property type="entry name" value="HUPs"/>
    <property type="match status" value="1"/>
</dbReference>
<dbReference type="AlphaFoldDB" id="A0AAW1RXY0"/>
<reference evidence="2 3" key="1">
    <citation type="journal article" date="2024" name="Nat. Commun.">
        <title>Phylogenomics reveals the evolutionary origins of lichenization in chlorophyte algae.</title>
        <authorList>
            <person name="Puginier C."/>
            <person name="Libourel C."/>
            <person name="Otte J."/>
            <person name="Skaloud P."/>
            <person name="Haon M."/>
            <person name="Grisel S."/>
            <person name="Petersen M."/>
            <person name="Berrin J.G."/>
            <person name="Delaux P.M."/>
            <person name="Dal Grande F."/>
            <person name="Keller J."/>
        </authorList>
    </citation>
    <scope>NUCLEOTIDE SEQUENCE [LARGE SCALE GENOMIC DNA]</scope>
    <source>
        <strain evidence="2 3">SAG 245.80</strain>
    </source>
</reference>
<evidence type="ECO:0000313" key="2">
    <source>
        <dbReference type="EMBL" id="KAK9838505.1"/>
    </source>
</evidence>
<dbReference type="InterPro" id="IPR006015">
    <property type="entry name" value="Universal_stress_UspA"/>
</dbReference>
<feature type="domain" description="UspA" evidence="1">
    <location>
        <begin position="4"/>
        <end position="153"/>
    </location>
</feature>
<accession>A0AAW1RXY0</accession>
<organism evidence="2 3">
    <name type="scientific">Elliptochloris bilobata</name>
    <dbReference type="NCBI Taxonomy" id="381761"/>
    <lineage>
        <taxon>Eukaryota</taxon>
        <taxon>Viridiplantae</taxon>
        <taxon>Chlorophyta</taxon>
        <taxon>core chlorophytes</taxon>
        <taxon>Trebouxiophyceae</taxon>
        <taxon>Trebouxiophyceae incertae sedis</taxon>
        <taxon>Elliptochloris clade</taxon>
        <taxon>Elliptochloris</taxon>
    </lineage>
</organism>
<dbReference type="CDD" id="cd23659">
    <property type="entry name" value="USP_At3g01520-like"/>
    <property type="match status" value="1"/>
</dbReference>
<name>A0AAW1RXY0_9CHLO</name>
<keyword evidence="3" id="KW-1185">Reference proteome</keyword>
<dbReference type="PANTHER" id="PTHR31964">
    <property type="entry name" value="ADENINE NUCLEOTIDE ALPHA HYDROLASES-LIKE SUPERFAMILY PROTEIN"/>
    <property type="match status" value="1"/>
</dbReference>
<dbReference type="PANTHER" id="PTHR31964:SF113">
    <property type="entry name" value="USPA DOMAIN-CONTAINING PROTEIN"/>
    <property type="match status" value="1"/>
</dbReference>
<gene>
    <name evidence="2" type="ORF">WJX81_003741</name>
</gene>
<dbReference type="EMBL" id="JALJOU010000018">
    <property type="protein sequence ID" value="KAK9838505.1"/>
    <property type="molecule type" value="Genomic_DNA"/>
</dbReference>
<comment type="caution">
    <text evidence="2">The sequence shown here is derived from an EMBL/GenBank/DDBJ whole genome shotgun (WGS) entry which is preliminary data.</text>
</comment>
<dbReference type="InterPro" id="IPR014729">
    <property type="entry name" value="Rossmann-like_a/b/a_fold"/>
</dbReference>
<dbReference type="PRINTS" id="PR01438">
    <property type="entry name" value="UNVRSLSTRESS"/>
</dbReference>